<keyword evidence="2 6" id="KW-0547">Nucleotide-binding</keyword>
<gene>
    <name evidence="6" type="primary">mreB</name>
    <name evidence="7" type="ORF">D3Z33_03995</name>
</gene>
<dbReference type="GO" id="GO:0000902">
    <property type="term" value="P:cell morphogenesis"/>
    <property type="evidence" value="ECO:0007669"/>
    <property type="project" value="InterPro"/>
</dbReference>
<dbReference type="Pfam" id="PF06723">
    <property type="entry name" value="MreB_Mbl"/>
    <property type="match status" value="1"/>
</dbReference>
<dbReference type="NCBIfam" id="NF010539">
    <property type="entry name" value="PRK13927.1"/>
    <property type="match status" value="1"/>
</dbReference>
<dbReference type="PRINTS" id="PR01652">
    <property type="entry name" value="SHAPEPROTEIN"/>
</dbReference>
<dbReference type="GO" id="GO:0005524">
    <property type="term" value="F:ATP binding"/>
    <property type="evidence" value="ECO:0007669"/>
    <property type="project" value="UniProtKB-KW"/>
</dbReference>
<keyword evidence="8" id="KW-1185">Reference proteome</keyword>
<evidence type="ECO:0000256" key="3">
    <source>
        <dbReference type="ARBA" id="ARBA00022840"/>
    </source>
</evidence>
<dbReference type="CDD" id="cd10225">
    <property type="entry name" value="ASKHA_NBD_MreB-like"/>
    <property type="match status" value="1"/>
</dbReference>
<dbReference type="HAMAP" id="MF_02207">
    <property type="entry name" value="MreB"/>
    <property type="match status" value="1"/>
</dbReference>
<dbReference type="NCBIfam" id="TIGR00904">
    <property type="entry name" value="mreB"/>
    <property type="match status" value="1"/>
</dbReference>
<feature type="binding site" evidence="6">
    <location>
        <begin position="205"/>
        <end position="208"/>
    </location>
    <ligand>
        <name>ATP</name>
        <dbReference type="ChEBI" id="CHEBI:30616"/>
    </ligand>
</feature>
<keyword evidence="3 6" id="KW-0067">ATP-binding</keyword>
<protein>
    <recommendedName>
        <fullName evidence="6">Cell shape-determining protein MreB</fullName>
    </recommendedName>
</protein>
<dbReference type="Gene3D" id="3.30.420.40">
    <property type="match status" value="2"/>
</dbReference>
<proteinExistence type="inferred from homology"/>
<evidence type="ECO:0000313" key="7">
    <source>
        <dbReference type="EMBL" id="NBI06020.1"/>
    </source>
</evidence>
<evidence type="ECO:0000256" key="5">
    <source>
        <dbReference type="ARBA" id="ARBA00023458"/>
    </source>
</evidence>
<dbReference type="InterPro" id="IPR056546">
    <property type="entry name" value="MreB_MamK-like"/>
</dbReference>
<organism evidence="7 8">
    <name type="scientific">Senegalia massiliensis</name>
    <dbReference type="NCBI Taxonomy" id="1720316"/>
    <lineage>
        <taxon>Bacteria</taxon>
        <taxon>Bacillati</taxon>
        <taxon>Bacillota</taxon>
        <taxon>Clostridia</taxon>
        <taxon>Eubacteriales</taxon>
        <taxon>Clostridiaceae</taxon>
        <taxon>Senegalia</taxon>
    </lineage>
</organism>
<dbReference type="OrthoDB" id="9768127at2"/>
<comment type="caution">
    <text evidence="6">Lacks conserved residue(s) required for the propagation of feature annotation.</text>
</comment>
<dbReference type="PANTHER" id="PTHR42749:SF4">
    <property type="entry name" value="CELL SHAPE-DETERMINING PROTEIN MBL"/>
    <property type="match status" value="1"/>
</dbReference>
<dbReference type="InterPro" id="IPR043129">
    <property type="entry name" value="ATPase_NBD"/>
</dbReference>
<dbReference type="RefSeq" id="WP_160196521.1">
    <property type="nucleotide sequence ID" value="NZ_QXXA01000005.1"/>
</dbReference>
<keyword evidence="4 6" id="KW-0133">Cell shape</keyword>
<dbReference type="GO" id="GO:0005737">
    <property type="term" value="C:cytoplasm"/>
    <property type="evidence" value="ECO:0007669"/>
    <property type="project" value="UniProtKB-SubCell"/>
</dbReference>
<comment type="subcellular location">
    <subcellularLocation>
        <location evidence="6">Cytoplasm</location>
    </subcellularLocation>
    <text evidence="6">Membrane-associated.</text>
</comment>
<evidence type="ECO:0000256" key="6">
    <source>
        <dbReference type="HAMAP-Rule" id="MF_02207"/>
    </source>
</evidence>
<comment type="function">
    <text evidence="6">Forms membrane-associated dynamic filaments that are essential for cell shape determination. Acts by regulating cell wall synthesis and cell elongation, and thus cell shape. A feedback loop between cell geometry and MreB localization may maintain elongated cell shape by targeting cell wall growth to regions of negative cell wall curvature.</text>
</comment>
<dbReference type="PANTHER" id="PTHR42749">
    <property type="entry name" value="CELL SHAPE-DETERMINING PROTEIN MREB"/>
    <property type="match status" value="1"/>
</dbReference>
<accession>A0A845QVC0</accession>
<comment type="similarity">
    <text evidence="5 6">Belongs to the FtsA/MreB family.</text>
</comment>
<comment type="subunit">
    <text evidence="6">Forms polymers.</text>
</comment>
<reference evidence="7 8" key="1">
    <citation type="submission" date="2018-08" db="EMBL/GenBank/DDBJ databases">
        <title>Murine metabolic-syndrome-specific gut microbial biobank.</title>
        <authorList>
            <person name="Liu C."/>
        </authorList>
    </citation>
    <scope>NUCLEOTIDE SEQUENCE [LARGE SCALE GENOMIC DNA]</scope>
    <source>
        <strain evidence="7 8">583</strain>
    </source>
</reference>
<comment type="caution">
    <text evidence="7">The sequence shown here is derived from an EMBL/GenBank/DDBJ whole genome shotgun (WGS) entry which is preliminary data.</text>
</comment>
<evidence type="ECO:0000256" key="4">
    <source>
        <dbReference type="ARBA" id="ARBA00022960"/>
    </source>
</evidence>
<keyword evidence="1 6" id="KW-0963">Cytoplasm</keyword>
<sequence length="339" mass="36480">MFTFRSDMGIDLGTASVLVYIKNKGIVLQEPSVVAIDKNTDKVLAVGEEARRMIGRTPGNIIAIRPLKDGVISDYDITERMIKHFITKAAGKFFFKPRIIICVPSGVTGVEKRAVIEASMQAGAKKTYLIEEPIAAAVGAGIDITQPDGNMVIDMGGGTTDIAVISLGGIVVSTSIKLAGDKMDEAIVKYMRRKHNILVGERTAEDMKVRIGTAYPRDKQVSMDVRGRDLVTGLPKTIKVSSEEMLIALEETVTTIAEAVHSVLEQTPPELAADISDKGMIMTGGSCLLNGMDKLIKNRTGIEVIIAEDAVSCVAKGTGESLNSMDILEKQMTTESKSY</sequence>
<name>A0A845QVC0_9CLOT</name>
<evidence type="ECO:0000313" key="8">
    <source>
        <dbReference type="Proteomes" id="UP000467132"/>
    </source>
</evidence>
<dbReference type="InterPro" id="IPR004753">
    <property type="entry name" value="MreB"/>
</dbReference>
<dbReference type="GO" id="GO:0008360">
    <property type="term" value="P:regulation of cell shape"/>
    <property type="evidence" value="ECO:0007669"/>
    <property type="project" value="UniProtKB-UniRule"/>
</dbReference>
<feature type="binding site" evidence="6">
    <location>
        <begin position="157"/>
        <end position="159"/>
    </location>
    <ligand>
        <name>ATP</name>
        <dbReference type="ChEBI" id="CHEBI:30616"/>
    </ligand>
</feature>
<evidence type="ECO:0000256" key="2">
    <source>
        <dbReference type="ARBA" id="ARBA00022741"/>
    </source>
</evidence>
<evidence type="ECO:0000256" key="1">
    <source>
        <dbReference type="ARBA" id="ARBA00022490"/>
    </source>
</evidence>
<dbReference type="SUPFAM" id="SSF53067">
    <property type="entry name" value="Actin-like ATPase domain"/>
    <property type="match status" value="2"/>
</dbReference>
<dbReference type="AlphaFoldDB" id="A0A845QVC0"/>
<dbReference type="Proteomes" id="UP000467132">
    <property type="component" value="Unassembled WGS sequence"/>
</dbReference>
<dbReference type="EMBL" id="QXXA01000005">
    <property type="protein sequence ID" value="NBI06020.1"/>
    <property type="molecule type" value="Genomic_DNA"/>
</dbReference>